<accession>A0A250F7V4</accession>
<gene>
    <name evidence="1" type="ORF">CGC59_10405</name>
</gene>
<dbReference type="RefSeq" id="WP_095901881.1">
    <property type="nucleotide sequence ID" value="NZ_CP022383.1"/>
</dbReference>
<name>A0A250F7V4_CAPSP</name>
<evidence type="ECO:0000313" key="2">
    <source>
        <dbReference type="Proteomes" id="UP000217334"/>
    </source>
</evidence>
<proteinExistence type="predicted"/>
<dbReference type="Proteomes" id="UP000217334">
    <property type="component" value="Chromosome"/>
</dbReference>
<reference evidence="2" key="1">
    <citation type="submission" date="2017-06" db="EMBL/GenBank/DDBJ databases">
        <title>Capnocytophaga spp. assemblies.</title>
        <authorList>
            <person name="Gulvik C.A."/>
        </authorList>
    </citation>
    <scope>NUCLEOTIDE SEQUENCE [LARGE SCALE GENOMIC DNA]</scope>
    <source>
        <strain evidence="2">H4486</strain>
    </source>
</reference>
<organism evidence="1 2">
    <name type="scientific">Capnocytophaga sputigena</name>
    <dbReference type="NCBI Taxonomy" id="1019"/>
    <lineage>
        <taxon>Bacteria</taxon>
        <taxon>Pseudomonadati</taxon>
        <taxon>Bacteroidota</taxon>
        <taxon>Flavobacteriia</taxon>
        <taxon>Flavobacteriales</taxon>
        <taxon>Flavobacteriaceae</taxon>
        <taxon>Capnocytophaga</taxon>
    </lineage>
</organism>
<evidence type="ECO:0000313" key="1">
    <source>
        <dbReference type="EMBL" id="ATA80066.1"/>
    </source>
</evidence>
<sequence>MYFANTWHKSFNFVITPEEFEAVFSRDDYEFVTGNTLVDMDYISTEKQEIFNAYQQYYEKILLREEKYNHKTLWTIEDKMRQSMIDQTKKLIFLEVEDNKKDAVKYKRVRTKEPFMNLDPFYLLYKKEKNLLSTIYHAPENTFGLKLTYPKTISLADKNDNLRGNYDTEKYPMYAIFKDIIKQIKKISHKAKMMKGEQLLKPDFWISDKAKEQVRKNYYLQQIGLVFV</sequence>
<protein>
    <submittedName>
        <fullName evidence="1">Uncharacterized protein</fullName>
    </submittedName>
</protein>
<dbReference type="AlphaFoldDB" id="A0A250F7V4"/>
<dbReference type="EMBL" id="CP022383">
    <property type="protein sequence ID" value="ATA80066.1"/>
    <property type="molecule type" value="Genomic_DNA"/>
</dbReference>